<accession>A0ABV0YJT3</accession>
<evidence type="ECO:0000313" key="2">
    <source>
        <dbReference type="EMBL" id="MEQ2294114.1"/>
    </source>
</evidence>
<evidence type="ECO:0000313" key="3">
    <source>
        <dbReference type="Proteomes" id="UP001469553"/>
    </source>
</evidence>
<evidence type="ECO:0000256" key="1">
    <source>
        <dbReference type="SAM" id="SignalP"/>
    </source>
</evidence>
<dbReference type="EMBL" id="JAHRIP010037635">
    <property type="protein sequence ID" value="MEQ2294114.1"/>
    <property type="molecule type" value="Genomic_DNA"/>
</dbReference>
<evidence type="ECO:0008006" key="4">
    <source>
        <dbReference type="Google" id="ProtNLM"/>
    </source>
</evidence>
<feature type="chain" id="PRO_5046317763" description="Secreted protein" evidence="1">
    <location>
        <begin position="19"/>
        <end position="107"/>
    </location>
</feature>
<keyword evidence="3" id="KW-1185">Reference proteome</keyword>
<proteinExistence type="predicted"/>
<protein>
    <recommendedName>
        <fullName evidence="4">Secreted protein</fullName>
    </recommendedName>
</protein>
<sequence length="107" mass="11338">MLLIFWAAIAFRSPLSFSFSPLPSYTRVPLPSPPPVCLTFIGPKFGCRHGNPDSQGTLFGYSPSCLQGGSGWCCLQQWAVTLAGSYDRASPILAFHSGSASLPSAGK</sequence>
<feature type="signal peptide" evidence="1">
    <location>
        <begin position="1"/>
        <end position="18"/>
    </location>
</feature>
<comment type="caution">
    <text evidence="2">The sequence shown here is derived from an EMBL/GenBank/DDBJ whole genome shotgun (WGS) entry which is preliminary data.</text>
</comment>
<dbReference type="Proteomes" id="UP001469553">
    <property type="component" value="Unassembled WGS sequence"/>
</dbReference>
<organism evidence="2 3">
    <name type="scientific">Ameca splendens</name>
    <dbReference type="NCBI Taxonomy" id="208324"/>
    <lineage>
        <taxon>Eukaryota</taxon>
        <taxon>Metazoa</taxon>
        <taxon>Chordata</taxon>
        <taxon>Craniata</taxon>
        <taxon>Vertebrata</taxon>
        <taxon>Euteleostomi</taxon>
        <taxon>Actinopterygii</taxon>
        <taxon>Neopterygii</taxon>
        <taxon>Teleostei</taxon>
        <taxon>Neoteleostei</taxon>
        <taxon>Acanthomorphata</taxon>
        <taxon>Ovalentaria</taxon>
        <taxon>Atherinomorphae</taxon>
        <taxon>Cyprinodontiformes</taxon>
        <taxon>Goodeidae</taxon>
        <taxon>Ameca</taxon>
    </lineage>
</organism>
<name>A0ABV0YJT3_9TELE</name>
<keyword evidence="1" id="KW-0732">Signal</keyword>
<reference evidence="2 3" key="1">
    <citation type="submission" date="2021-06" db="EMBL/GenBank/DDBJ databases">
        <authorList>
            <person name="Palmer J.M."/>
        </authorList>
    </citation>
    <scope>NUCLEOTIDE SEQUENCE [LARGE SCALE GENOMIC DNA]</scope>
    <source>
        <strain evidence="2 3">AS_MEX2019</strain>
        <tissue evidence="2">Muscle</tissue>
    </source>
</reference>
<gene>
    <name evidence="2" type="ORF">AMECASPLE_000521</name>
</gene>